<evidence type="ECO:0008006" key="4">
    <source>
        <dbReference type="Google" id="ProtNLM"/>
    </source>
</evidence>
<evidence type="ECO:0000256" key="1">
    <source>
        <dbReference type="SAM" id="SignalP"/>
    </source>
</evidence>
<sequence>MKKLSLFLSVPMLSIPFVAISCSNENQDFFDNLNLNSTFVVEKDKIEEVGKIFDSTIETEEIINFETKEKRIVSKSLWEKFSAVDGKITRIFDGDTVEVVIENKLVESNNAFNVGDKVKVRIPLIDTLEQNVKDVTEREKKLSHIDTEYVHNVLKPGTKVRLISDNWTDGSYDRKIAYLFFGEGFKKNFSIDMLANGWTLPRINNNDLIAFISDFNNVDKSSVKSYLLPFVARAFNHGYINKKGFYVNEGVNITLNNKQINIKFNLPMDLAKEYIAHGSTLMSDAYQFLYPFNIEKKNRPKFGNPKNNIYEFLKSIKQK</sequence>
<keyword evidence="1" id="KW-0732">Signal</keyword>
<reference evidence="2" key="1">
    <citation type="submission" date="2022-11" db="EMBL/GenBank/DDBJ databases">
        <title>Draft genome of Mycoplasma arginini isolated from fly.</title>
        <authorList>
            <person name="Severgnini M."/>
            <person name="Gioia G."/>
            <person name="Cremonesi P."/>
            <person name="Moroni P."/>
            <person name="Addis M.F."/>
            <person name="Castiglioni B."/>
        </authorList>
    </citation>
    <scope>NUCLEOTIDE SEQUENCE</scope>
    <source>
        <strain evidence="2">QMP CG1-1632</strain>
    </source>
</reference>
<dbReference type="EMBL" id="JAPFAR010000109">
    <property type="protein sequence ID" value="MDI3349734.1"/>
    <property type="molecule type" value="Genomic_DNA"/>
</dbReference>
<feature type="chain" id="PRO_5041466524" description="TNase-like domain-containing protein" evidence="1">
    <location>
        <begin position="20"/>
        <end position="319"/>
    </location>
</feature>
<gene>
    <name evidence="2" type="ORF">DCBHLPFO_00293</name>
</gene>
<dbReference type="RefSeq" id="WP_268164585.1">
    <property type="nucleotide sequence ID" value="NZ_JAPFAP010000067.1"/>
</dbReference>
<comment type="caution">
    <text evidence="2">The sequence shown here is derived from an EMBL/GenBank/DDBJ whole genome shotgun (WGS) entry which is preliminary data.</text>
</comment>
<organism evidence="2 3">
    <name type="scientific">Mycoplasmopsis arginini</name>
    <name type="common">Mycoplasma arginini</name>
    <dbReference type="NCBI Taxonomy" id="2094"/>
    <lineage>
        <taxon>Bacteria</taxon>
        <taxon>Bacillati</taxon>
        <taxon>Mycoplasmatota</taxon>
        <taxon>Mycoplasmoidales</taxon>
        <taxon>Metamycoplasmataceae</taxon>
        <taxon>Mycoplasmopsis</taxon>
    </lineage>
</organism>
<proteinExistence type="predicted"/>
<dbReference type="AlphaFoldDB" id="A0AA43U2Y7"/>
<feature type="signal peptide" evidence="1">
    <location>
        <begin position="1"/>
        <end position="19"/>
    </location>
</feature>
<accession>A0AA43U2Y7</accession>
<dbReference type="InterPro" id="IPR035437">
    <property type="entry name" value="SNase_OB-fold_sf"/>
</dbReference>
<protein>
    <recommendedName>
        <fullName evidence="4">TNase-like domain-containing protein</fullName>
    </recommendedName>
</protein>
<dbReference type="PROSITE" id="PS51257">
    <property type="entry name" value="PROKAR_LIPOPROTEIN"/>
    <property type="match status" value="1"/>
</dbReference>
<evidence type="ECO:0000313" key="3">
    <source>
        <dbReference type="Proteomes" id="UP001162175"/>
    </source>
</evidence>
<evidence type="ECO:0000313" key="2">
    <source>
        <dbReference type="EMBL" id="MDI3349734.1"/>
    </source>
</evidence>
<dbReference type="SUPFAM" id="SSF50199">
    <property type="entry name" value="Staphylococcal nuclease"/>
    <property type="match status" value="1"/>
</dbReference>
<dbReference type="Gene3D" id="2.40.50.90">
    <property type="match status" value="1"/>
</dbReference>
<name>A0AA43U2Y7_MYCAR</name>
<dbReference type="Proteomes" id="UP001162175">
    <property type="component" value="Unassembled WGS sequence"/>
</dbReference>